<evidence type="ECO:0000313" key="3">
    <source>
        <dbReference type="EMBL" id="QIG79455.1"/>
    </source>
</evidence>
<evidence type="ECO:0000256" key="1">
    <source>
        <dbReference type="SAM" id="Coils"/>
    </source>
</evidence>
<dbReference type="AlphaFoldDB" id="A0A6G6Y3F9"/>
<feature type="region of interest" description="Disordered" evidence="2">
    <location>
        <begin position="284"/>
        <end position="303"/>
    </location>
</feature>
<keyword evidence="1" id="KW-0175">Coiled coil</keyword>
<sequence length="321" mass="34940">MALSQSDIEELKAAVPPHMRPAAGAGALLPASFGLASAHDYDNGPPEQQNTVPAFVGPLSGPDTQKLIVETVRQFDAGQIDTTSLIIPANLGKLRATAEKRKRDQRSADLLLLDLLDRRLAELDAELAAIDGRLSEITRRRNEIGESMEALDELARLQARGEVDPNNRVHAALLRKAGISPDEAQGDGLSAAIVRRRHQLGGEDDALAAEWNEKMKRRGEVMRERQDVITARAEIENADTDEARIAAETRATTLIGAQQLGEAAYQSDNESAREIAADAVAATEEEARRVESQQLNRDTATRADEFYKGGNDLDWIRGPSL</sequence>
<feature type="coiled-coil region" evidence="1">
    <location>
        <begin position="113"/>
        <end position="140"/>
    </location>
</feature>
<dbReference type="KEGG" id="spzr:G5C33_06415"/>
<dbReference type="EMBL" id="CP049109">
    <property type="protein sequence ID" value="QIG79455.1"/>
    <property type="molecule type" value="Genomic_DNA"/>
</dbReference>
<dbReference type="RefSeq" id="WP_165326455.1">
    <property type="nucleotide sequence ID" value="NZ_CP049109.1"/>
</dbReference>
<dbReference type="Proteomes" id="UP000501568">
    <property type="component" value="Chromosome"/>
</dbReference>
<reference evidence="3 4" key="1">
    <citation type="submission" date="2020-02" db="EMBL/GenBank/DDBJ databases">
        <authorList>
            <person name="Zheng R.K."/>
            <person name="Sun C.M."/>
        </authorList>
    </citation>
    <scope>NUCLEOTIDE SEQUENCE [LARGE SCALE GENOMIC DNA]</scope>
    <source>
        <strain evidence="4">zrk23</strain>
    </source>
</reference>
<protein>
    <submittedName>
        <fullName evidence="3">Uncharacterized protein</fullName>
    </submittedName>
</protein>
<proteinExistence type="predicted"/>
<evidence type="ECO:0000256" key="2">
    <source>
        <dbReference type="SAM" id="MobiDB-lite"/>
    </source>
</evidence>
<name>A0A6G6Y3F9_9SPHN</name>
<keyword evidence="4" id="KW-1185">Reference proteome</keyword>
<evidence type="ECO:0000313" key="4">
    <source>
        <dbReference type="Proteomes" id="UP000501568"/>
    </source>
</evidence>
<organism evidence="3 4">
    <name type="scientific">Stakelama tenebrarum</name>
    <dbReference type="NCBI Taxonomy" id="2711215"/>
    <lineage>
        <taxon>Bacteria</taxon>
        <taxon>Pseudomonadati</taxon>
        <taxon>Pseudomonadota</taxon>
        <taxon>Alphaproteobacteria</taxon>
        <taxon>Sphingomonadales</taxon>
        <taxon>Sphingomonadaceae</taxon>
        <taxon>Stakelama</taxon>
    </lineage>
</organism>
<gene>
    <name evidence="3" type="ORF">G5C33_06415</name>
</gene>
<accession>A0A6G6Y3F9</accession>